<dbReference type="InterPro" id="IPR007219">
    <property type="entry name" value="XnlR_reg_dom"/>
</dbReference>
<dbReference type="GO" id="GO:0003677">
    <property type="term" value="F:DNA binding"/>
    <property type="evidence" value="ECO:0007669"/>
    <property type="project" value="InterPro"/>
</dbReference>
<dbReference type="GO" id="GO:0000981">
    <property type="term" value="F:DNA-binding transcription factor activity, RNA polymerase II-specific"/>
    <property type="evidence" value="ECO:0007669"/>
    <property type="project" value="InterPro"/>
</dbReference>
<comment type="caution">
    <text evidence="7">The sequence shown here is derived from an EMBL/GenBank/DDBJ whole genome shotgun (WGS) entry which is preliminary data.</text>
</comment>
<dbReference type="GO" id="GO:0008270">
    <property type="term" value="F:zinc ion binding"/>
    <property type="evidence" value="ECO:0007669"/>
    <property type="project" value="InterPro"/>
</dbReference>
<keyword evidence="3" id="KW-0805">Transcription regulation</keyword>
<dbReference type="Pfam" id="PF04082">
    <property type="entry name" value="Fungal_trans"/>
    <property type="match status" value="1"/>
</dbReference>
<accession>R4X6X3</accession>
<keyword evidence="5" id="KW-0539">Nucleus</keyword>
<evidence type="ECO:0000256" key="3">
    <source>
        <dbReference type="ARBA" id="ARBA00023015"/>
    </source>
</evidence>
<keyword evidence="4" id="KW-0804">Transcription</keyword>
<dbReference type="eggNOG" id="ENOG502QVV0">
    <property type="taxonomic scope" value="Eukaryota"/>
</dbReference>
<dbReference type="AlphaFoldDB" id="R4X6X3"/>
<evidence type="ECO:0000313" key="8">
    <source>
        <dbReference type="Proteomes" id="UP000013776"/>
    </source>
</evidence>
<evidence type="ECO:0000256" key="2">
    <source>
        <dbReference type="ARBA" id="ARBA00022723"/>
    </source>
</evidence>
<protein>
    <submittedName>
        <fullName evidence="7">Fungal specific transcription factor</fullName>
    </submittedName>
</protein>
<proteinExistence type="predicted"/>
<dbReference type="InterPro" id="IPR050815">
    <property type="entry name" value="TF_fung"/>
</dbReference>
<dbReference type="GO" id="GO:0005634">
    <property type="term" value="C:nucleus"/>
    <property type="evidence" value="ECO:0007669"/>
    <property type="project" value="UniProtKB-SubCell"/>
</dbReference>
<evidence type="ECO:0000313" key="7">
    <source>
        <dbReference type="EMBL" id="CCG80977.1"/>
    </source>
</evidence>
<name>R4X6X3_TAPDE</name>
<comment type="subcellular location">
    <subcellularLocation>
        <location evidence="1">Nucleus</location>
    </subcellularLocation>
</comment>
<gene>
    <name evidence="7" type="ORF">TAPDE_000646</name>
</gene>
<keyword evidence="2" id="KW-0479">Metal-binding</keyword>
<dbReference type="EMBL" id="CAHR02000021">
    <property type="protein sequence ID" value="CCG80977.1"/>
    <property type="molecule type" value="Genomic_DNA"/>
</dbReference>
<evidence type="ECO:0000256" key="1">
    <source>
        <dbReference type="ARBA" id="ARBA00004123"/>
    </source>
</evidence>
<dbReference type="STRING" id="1097556.R4X6X3"/>
<keyword evidence="8" id="KW-1185">Reference proteome</keyword>
<dbReference type="OrthoDB" id="5297881at2759"/>
<dbReference type="GO" id="GO:0006351">
    <property type="term" value="P:DNA-templated transcription"/>
    <property type="evidence" value="ECO:0007669"/>
    <property type="project" value="InterPro"/>
</dbReference>
<evidence type="ECO:0000259" key="6">
    <source>
        <dbReference type="SMART" id="SM00906"/>
    </source>
</evidence>
<feature type="domain" description="Xylanolytic transcriptional activator regulatory" evidence="6">
    <location>
        <begin position="120"/>
        <end position="192"/>
    </location>
</feature>
<dbReference type="SMART" id="SM00906">
    <property type="entry name" value="Fungal_trans"/>
    <property type="match status" value="1"/>
</dbReference>
<dbReference type="PANTHER" id="PTHR47338">
    <property type="entry name" value="ZN(II)2CYS6 TRANSCRIPTION FACTOR (EUROFUNG)-RELATED"/>
    <property type="match status" value="1"/>
</dbReference>
<dbReference type="CDD" id="cd12148">
    <property type="entry name" value="fungal_TF_MHR"/>
    <property type="match status" value="1"/>
</dbReference>
<reference evidence="7 8" key="1">
    <citation type="journal article" date="2013" name="MBio">
        <title>Genome sequencing of the plant pathogen Taphrina deformans, the causal agent of peach leaf curl.</title>
        <authorList>
            <person name="Cisse O.H."/>
            <person name="Almeida J.M.G.C.F."/>
            <person name="Fonseca A."/>
            <person name="Kumar A.A."/>
            <person name="Salojaervi J."/>
            <person name="Overmyer K."/>
            <person name="Hauser P.M."/>
            <person name="Pagni M."/>
        </authorList>
    </citation>
    <scope>NUCLEOTIDE SEQUENCE [LARGE SCALE GENOMIC DNA]</scope>
    <source>
        <strain evidence="8">PYCC 5710 / ATCC 11124 / CBS 356.35 / IMI 108563 / JCM 9778 / NBRC 8474</strain>
    </source>
</reference>
<dbReference type="PANTHER" id="PTHR47338:SF4">
    <property type="entry name" value="ZN(II)2CYS6 TRANSCRIPTION FACTOR (EUROFUNG)"/>
    <property type="match status" value="1"/>
</dbReference>
<sequence>MIFPDKSFIDDSYLRALIDKYFEKISGKTFSFIHEPTTRAFINSKNLPPLAEAHSRASLIFGIAAITIQSTNYENKVEDTEILVRLAKSHIDQDDPSLENLQALLALAIAYLSFGDTRKSFMSVGVCCRMAIALDLLREPPHSMSPLTKEIRRRCFWATYILDRYTAAGSKRFATYDDNSIKVNFPCRDEYWNSANSNAIQHNQTSLANSEVQGFFSSEYNGLQQYLLVVSILGQAIQYHQLGGVEGDTHFPWHQQSRLSKIRTSLQNWASRNMQQLTLGEEQLRKRLTMSDGQVYLMMRAIYHVIHCLLYLNVLPMRLNELEVGPALQQAWRREAVETVLQHSNHIGELAESLLSNFPARQVDSSVPAFFGFCTFVAGIGHVYGSHYIEAPLPHRISPSRSAKHLHNEFDLLKSLRVNWKSAEHQFLILKILRKEHMSVVKNGVQKSIYYNEDILSRYDVLKGVDWSHCSLAPINGQEMYELAGVYESDSETESCSTTNVDTSENGQFVRRTENLSLNRFQAQSSDGTEMPAQEEHETLYRGMHHENVGDYLEFDLLDDEMLMLDPRHTDGQDVQMDVDPFLMSLQAF</sequence>
<evidence type="ECO:0000256" key="4">
    <source>
        <dbReference type="ARBA" id="ARBA00023163"/>
    </source>
</evidence>
<dbReference type="Proteomes" id="UP000013776">
    <property type="component" value="Unassembled WGS sequence"/>
</dbReference>
<organism evidence="7 8">
    <name type="scientific">Taphrina deformans (strain PYCC 5710 / ATCC 11124 / CBS 356.35 / IMI 108563 / JCM 9778 / NBRC 8474)</name>
    <name type="common">Peach leaf curl fungus</name>
    <name type="synonym">Lalaria deformans</name>
    <dbReference type="NCBI Taxonomy" id="1097556"/>
    <lineage>
        <taxon>Eukaryota</taxon>
        <taxon>Fungi</taxon>
        <taxon>Dikarya</taxon>
        <taxon>Ascomycota</taxon>
        <taxon>Taphrinomycotina</taxon>
        <taxon>Taphrinomycetes</taxon>
        <taxon>Taphrinales</taxon>
        <taxon>Taphrinaceae</taxon>
        <taxon>Taphrina</taxon>
    </lineage>
</organism>
<evidence type="ECO:0000256" key="5">
    <source>
        <dbReference type="ARBA" id="ARBA00023242"/>
    </source>
</evidence>